<feature type="domain" description="Glycine zipper" evidence="1">
    <location>
        <begin position="29"/>
        <end position="72"/>
    </location>
</feature>
<keyword evidence="2" id="KW-0449">Lipoprotein</keyword>
<evidence type="ECO:0000259" key="1">
    <source>
        <dbReference type="Pfam" id="PF13488"/>
    </source>
</evidence>
<sequence>MKKFNLSLLIVTAIAFIGLNACASKAENGALIGAGTGALLGQAIGGNRGSTIIGAGLGAIAGATIGENEDRRDGEAIGRSQDLKYGMRSGY</sequence>
<name>A0A1W1CVY3_9ZZZZ</name>
<dbReference type="AlphaFoldDB" id="A0A1W1CVY3"/>
<dbReference type="InterPro" id="IPR039567">
    <property type="entry name" value="Gly-zipper"/>
</dbReference>
<gene>
    <name evidence="2" type="ORF">MNB_SV-13-1211</name>
</gene>
<reference evidence="2" key="1">
    <citation type="submission" date="2016-10" db="EMBL/GenBank/DDBJ databases">
        <authorList>
            <person name="de Groot N.N."/>
        </authorList>
    </citation>
    <scope>NUCLEOTIDE SEQUENCE</scope>
</reference>
<dbReference type="EMBL" id="FPHM01000140">
    <property type="protein sequence ID" value="SFV69939.1"/>
    <property type="molecule type" value="Genomic_DNA"/>
</dbReference>
<proteinExistence type="predicted"/>
<protein>
    <submittedName>
        <fullName evidence="2">Outer membrane lipoprotein omp16</fullName>
    </submittedName>
</protein>
<accession>A0A1W1CVY3</accession>
<evidence type="ECO:0000313" key="2">
    <source>
        <dbReference type="EMBL" id="SFV69939.1"/>
    </source>
</evidence>
<dbReference type="Pfam" id="PF13488">
    <property type="entry name" value="Gly-zipper_Omp"/>
    <property type="match status" value="1"/>
</dbReference>
<organism evidence="2">
    <name type="scientific">hydrothermal vent metagenome</name>
    <dbReference type="NCBI Taxonomy" id="652676"/>
    <lineage>
        <taxon>unclassified sequences</taxon>
        <taxon>metagenomes</taxon>
        <taxon>ecological metagenomes</taxon>
    </lineage>
</organism>